<evidence type="ECO:0000256" key="1">
    <source>
        <dbReference type="ARBA" id="ARBA00004173"/>
    </source>
</evidence>
<dbReference type="PANTHER" id="PTHR28018:SF3">
    <property type="entry name" value="RESPIRATORY SUPERCOMPLEX FACTOR 2, MITOCHONDRIAL"/>
    <property type="match status" value="1"/>
</dbReference>
<organism evidence="7 8">
    <name type="scientific">Myxozyma melibiosi</name>
    <dbReference type="NCBI Taxonomy" id="54550"/>
    <lineage>
        <taxon>Eukaryota</taxon>
        <taxon>Fungi</taxon>
        <taxon>Dikarya</taxon>
        <taxon>Ascomycota</taxon>
        <taxon>Saccharomycotina</taxon>
        <taxon>Lipomycetes</taxon>
        <taxon>Lipomycetales</taxon>
        <taxon>Lipomycetaceae</taxon>
        <taxon>Myxozyma</taxon>
    </lineage>
</organism>
<evidence type="ECO:0000259" key="6">
    <source>
        <dbReference type="PROSITE" id="PS51503"/>
    </source>
</evidence>
<gene>
    <name evidence="7" type="ORF">BZA70DRAFT_132531</name>
</gene>
<reference evidence="7 8" key="1">
    <citation type="submission" date="2024-03" db="EMBL/GenBank/DDBJ databases">
        <title>Genome-scale model development and genomic sequencing of the oleaginous clade Lipomyces.</title>
        <authorList>
            <consortium name="Lawrence Berkeley National Laboratory"/>
            <person name="Czajka J.J."/>
            <person name="Han Y."/>
            <person name="Kim J."/>
            <person name="Mondo S.J."/>
            <person name="Hofstad B.A."/>
            <person name="Robles A."/>
            <person name="Haridas S."/>
            <person name="Riley R."/>
            <person name="LaButti K."/>
            <person name="Pangilinan J."/>
            <person name="Andreopoulos W."/>
            <person name="Lipzen A."/>
            <person name="Yan J."/>
            <person name="Wang M."/>
            <person name="Ng V."/>
            <person name="Grigoriev I.V."/>
            <person name="Spatafora J.W."/>
            <person name="Magnuson J.K."/>
            <person name="Baker S.E."/>
            <person name="Pomraning K.R."/>
        </authorList>
    </citation>
    <scope>NUCLEOTIDE SEQUENCE [LARGE SCALE GENOMIC DNA]</scope>
    <source>
        <strain evidence="7 8">Phaff 52-87</strain>
    </source>
</reference>
<evidence type="ECO:0000256" key="4">
    <source>
        <dbReference type="ARBA" id="ARBA00023136"/>
    </source>
</evidence>
<keyword evidence="3 5" id="KW-1133">Transmembrane helix</keyword>
<feature type="transmembrane region" description="Helical" evidence="5">
    <location>
        <begin position="23"/>
        <end position="44"/>
    </location>
</feature>
<feature type="transmembrane region" description="Helical" evidence="5">
    <location>
        <begin position="122"/>
        <end position="140"/>
    </location>
</feature>
<evidence type="ECO:0000256" key="3">
    <source>
        <dbReference type="ARBA" id="ARBA00022989"/>
    </source>
</evidence>
<dbReference type="EMBL" id="JBBJBU010000003">
    <property type="protein sequence ID" value="KAK7206341.1"/>
    <property type="molecule type" value="Genomic_DNA"/>
</dbReference>
<sequence>MADDDPTKFNAEQRLDYERRMKIAGAVKGLVGGAALGLGANLFAKKKFPLAFKSPTIRVALLVIPTVGLAKVGMEQEYHHAMLRERGVYQIQEKEKALTTGVDYHQLSTTGRILAFSKENKLSLLLSAWAGSMGLAWYMISRDKLLTGSQKIVQARMYAQFLALGLIVATAAVSIGDSSEPAYIPDPNDKTHHHLIHNPKNKSHQSGVESHWKMIIEEEEEARKNE</sequence>
<dbReference type="GeneID" id="90035082"/>
<comment type="subcellular location">
    <subcellularLocation>
        <location evidence="1">Mitochondrion</location>
    </subcellularLocation>
</comment>
<dbReference type="InterPro" id="IPR040153">
    <property type="entry name" value="Rcf2"/>
</dbReference>
<evidence type="ECO:0000313" key="8">
    <source>
        <dbReference type="Proteomes" id="UP001498771"/>
    </source>
</evidence>
<dbReference type="Proteomes" id="UP001498771">
    <property type="component" value="Unassembled WGS sequence"/>
</dbReference>
<feature type="transmembrane region" description="Helical" evidence="5">
    <location>
        <begin position="155"/>
        <end position="175"/>
    </location>
</feature>
<dbReference type="PANTHER" id="PTHR28018">
    <property type="entry name" value="RESPIRATORY SUPERCOMPLEX FACTOR 2, MITOCHONDRIAL"/>
    <property type="match status" value="1"/>
</dbReference>
<dbReference type="InterPro" id="IPR007667">
    <property type="entry name" value="Hypoxia_induced_domain"/>
</dbReference>
<keyword evidence="8" id="KW-1185">Reference proteome</keyword>
<proteinExistence type="predicted"/>
<accession>A0ABR1F924</accession>
<name>A0ABR1F924_9ASCO</name>
<dbReference type="PROSITE" id="PS51503">
    <property type="entry name" value="HIG1"/>
    <property type="match status" value="1"/>
</dbReference>
<evidence type="ECO:0000256" key="2">
    <source>
        <dbReference type="ARBA" id="ARBA00022692"/>
    </source>
</evidence>
<feature type="transmembrane region" description="Helical" evidence="5">
    <location>
        <begin position="56"/>
        <end position="74"/>
    </location>
</feature>
<evidence type="ECO:0000256" key="5">
    <source>
        <dbReference type="SAM" id="Phobius"/>
    </source>
</evidence>
<keyword evidence="2 5" id="KW-0812">Transmembrane</keyword>
<feature type="domain" description="HIG1" evidence="6">
    <location>
        <begin position="94"/>
        <end position="185"/>
    </location>
</feature>
<dbReference type="RefSeq" id="XP_064769374.1">
    <property type="nucleotide sequence ID" value="XM_064909570.1"/>
</dbReference>
<protein>
    <recommendedName>
        <fullName evidence="6">HIG1 domain-containing protein</fullName>
    </recommendedName>
</protein>
<keyword evidence="4 5" id="KW-0472">Membrane</keyword>
<dbReference type="Pfam" id="PF04588">
    <property type="entry name" value="HIG_1_N"/>
    <property type="match status" value="1"/>
</dbReference>
<comment type="caution">
    <text evidence="7">The sequence shown here is derived from an EMBL/GenBank/DDBJ whole genome shotgun (WGS) entry which is preliminary data.</text>
</comment>
<evidence type="ECO:0000313" key="7">
    <source>
        <dbReference type="EMBL" id="KAK7206341.1"/>
    </source>
</evidence>